<dbReference type="PANTHER" id="PTHR43439">
    <property type="entry name" value="PHENYLACETATE-COENZYME A LIGASE"/>
    <property type="match status" value="1"/>
</dbReference>
<evidence type="ECO:0000256" key="3">
    <source>
        <dbReference type="SAM" id="MobiDB-lite"/>
    </source>
</evidence>
<dbReference type="InterPro" id="IPR051414">
    <property type="entry name" value="Adenylate-forming_Reductase"/>
</dbReference>
<dbReference type="AlphaFoldDB" id="A0A6A6HDA0"/>
<reference evidence="6" key="1">
    <citation type="journal article" date="2020" name="Stud. Mycol.">
        <title>101 Dothideomycetes genomes: a test case for predicting lifestyles and emergence of pathogens.</title>
        <authorList>
            <person name="Haridas S."/>
            <person name="Albert R."/>
            <person name="Binder M."/>
            <person name="Bloem J."/>
            <person name="Labutti K."/>
            <person name="Salamov A."/>
            <person name="Andreopoulos B."/>
            <person name="Baker S."/>
            <person name="Barry K."/>
            <person name="Bills G."/>
            <person name="Bluhm B."/>
            <person name="Cannon C."/>
            <person name="Castanera R."/>
            <person name="Culley D."/>
            <person name="Daum C."/>
            <person name="Ezra D."/>
            <person name="Gonzalez J."/>
            <person name="Henrissat B."/>
            <person name="Kuo A."/>
            <person name="Liang C."/>
            <person name="Lipzen A."/>
            <person name="Lutzoni F."/>
            <person name="Magnuson J."/>
            <person name="Mondo S."/>
            <person name="Nolan M."/>
            <person name="Ohm R."/>
            <person name="Pangilinan J."/>
            <person name="Park H.-J."/>
            <person name="Ramirez L."/>
            <person name="Alfaro M."/>
            <person name="Sun H."/>
            <person name="Tritt A."/>
            <person name="Yoshinaga Y."/>
            <person name="Zwiers L.-H."/>
            <person name="Turgeon B."/>
            <person name="Goodwin S."/>
            <person name="Spatafora J."/>
            <person name="Crous P."/>
            <person name="Grigoriev I."/>
        </authorList>
    </citation>
    <scope>NUCLEOTIDE SEQUENCE</scope>
    <source>
        <strain evidence="6">Tuck. ex Michener</strain>
    </source>
</reference>
<evidence type="ECO:0000313" key="7">
    <source>
        <dbReference type="Proteomes" id="UP000800092"/>
    </source>
</evidence>
<name>A0A6A6HDA0_VIRVR</name>
<evidence type="ECO:0000259" key="5">
    <source>
        <dbReference type="Pfam" id="PF00550"/>
    </source>
</evidence>
<dbReference type="Gene3D" id="3.40.50.12780">
    <property type="entry name" value="N-terminal domain of ligase-like"/>
    <property type="match status" value="1"/>
</dbReference>
<keyword evidence="2" id="KW-0597">Phosphoprotein</keyword>
<evidence type="ECO:0000313" key="6">
    <source>
        <dbReference type="EMBL" id="KAF2235972.1"/>
    </source>
</evidence>
<sequence length="763" mass="84625">MASNLKALLSSHGRRLIPALIDEIAQKDGNRPFISIPVSSKLQDGYADVTFAIFAAAVDRTCWWLEETLDRSRASNVLFYIGPLDVRYLILMVAANKTGYVAFFSSHRNSLEAHLSLLDATNCSNAILAEGAPAVVKQILAKRAMDVSYIPNAEFLLRKDELPANYPFQRAFDDAKDDTFVVLHTSGSTGIPKPVFVTHGTFASNDAYQLIPSRGGKPTFIDFLRGKRLFVSMPIFHAANLGMVMISIFAGFTCVLPPAGPMNADQVDLIHTYGNVDGSLCPPSLLVDIYNEPKYLQNMVRRLDFAAYVGGTLATEVGGFFSHKLKLITLFGTTENMYFPLEVHDKPVNWQYMQFSSFLGHSFRDSTQDLGELVIVRDSEKSLWQGIFSTFPGINEYGTKDLYEQHPDNKSLRRFSRRSDDIICFNNAEKLNPITMETIISTHQAIESAIIGGNGQFQACLLIEPKSYPANPAEARHLIEQIWPTILEANKDCPAHGRIVKDFIVLTTRDKPLPKAGKTTVQRSAALQLYAKELEALYTKFSSSMQTKTTTQARSSSQQRGLNIPHTQDEQIIKLEEDDDFLLPDSTDGRIERVLKRVLPSILAHALRVVADQMFDNGASPFFYDSTVPSGTLGSRGSGSQSHQTLPDAQLDKLGDPRTTISDPIKNAPLTPPSKGSHNTDTRNEMLREGLYSALANSTFLPNVADDENLFNYGLDSIQMVSFIRNINEFFERSTGLKNAVHSKIVYENPSIKQLVGALQTAT</sequence>
<gene>
    <name evidence="6" type="ORF">EV356DRAFT_499225</name>
</gene>
<keyword evidence="1" id="KW-0596">Phosphopantetheine</keyword>
<dbReference type="Pfam" id="PF23562">
    <property type="entry name" value="AMP-binding_C_3"/>
    <property type="match status" value="1"/>
</dbReference>
<dbReference type="OrthoDB" id="429813at2759"/>
<keyword evidence="7" id="KW-1185">Reference proteome</keyword>
<organism evidence="6 7">
    <name type="scientific">Viridothelium virens</name>
    <name type="common">Speckled blister lichen</name>
    <name type="synonym">Trypethelium virens</name>
    <dbReference type="NCBI Taxonomy" id="1048519"/>
    <lineage>
        <taxon>Eukaryota</taxon>
        <taxon>Fungi</taxon>
        <taxon>Dikarya</taxon>
        <taxon>Ascomycota</taxon>
        <taxon>Pezizomycotina</taxon>
        <taxon>Dothideomycetes</taxon>
        <taxon>Dothideomycetes incertae sedis</taxon>
        <taxon>Trypetheliales</taxon>
        <taxon>Trypetheliaceae</taxon>
        <taxon>Viridothelium</taxon>
    </lineage>
</organism>
<evidence type="ECO:0000259" key="4">
    <source>
        <dbReference type="Pfam" id="PF00501"/>
    </source>
</evidence>
<dbReference type="Gene3D" id="1.10.1200.10">
    <property type="entry name" value="ACP-like"/>
    <property type="match status" value="1"/>
</dbReference>
<dbReference type="Pfam" id="PF00501">
    <property type="entry name" value="AMP-binding"/>
    <property type="match status" value="1"/>
</dbReference>
<dbReference type="Pfam" id="PF00550">
    <property type="entry name" value="PP-binding"/>
    <property type="match status" value="1"/>
</dbReference>
<accession>A0A6A6HDA0</accession>
<dbReference type="InterPro" id="IPR020845">
    <property type="entry name" value="AMP-binding_CS"/>
</dbReference>
<proteinExistence type="predicted"/>
<dbReference type="SUPFAM" id="SSF56801">
    <property type="entry name" value="Acetyl-CoA synthetase-like"/>
    <property type="match status" value="1"/>
</dbReference>
<evidence type="ECO:0000256" key="1">
    <source>
        <dbReference type="ARBA" id="ARBA00022450"/>
    </source>
</evidence>
<dbReference type="Proteomes" id="UP000800092">
    <property type="component" value="Unassembled WGS sequence"/>
</dbReference>
<feature type="region of interest" description="Disordered" evidence="3">
    <location>
        <begin position="633"/>
        <end position="682"/>
    </location>
</feature>
<dbReference type="InterPro" id="IPR036736">
    <property type="entry name" value="ACP-like_sf"/>
</dbReference>
<dbReference type="InterPro" id="IPR009081">
    <property type="entry name" value="PP-bd_ACP"/>
</dbReference>
<dbReference type="PROSITE" id="PS00455">
    <property type="entry name" value="AMP_BINDING"/>
    <property type="match status" value="1"/>
</dbReference>
<feature type="domain" description="Carrier" evidence="5">
    <location>
        <begin position="704"/>
        <end position="759"/>
    </location>
</feature>
<evidence type="ECO:0000256" key="2">
    <source>
        <dbReference type="ARBA" id="ARBA00022553"/>
    </source>
</evidence>
<dbReference type="InterPro" id="IPR000873">
    <property type="entry name" value="AMP-dep_synth/lig_dom"/>
</dbReference>
<dbReference type="EMBL" id="ML991788">
    <property type="protein sequence ID" value="KAF2235972.1"/>
    <property type="molecule type" value="Genomic_DNA"/>
</dbReference>
<feature type="compositionally biased region" description="Polar residues" evidence="3">
    <location>
        <begin position="633"/>
        <end position="647"/>
    </location>
</feature>
<feature type="domain" description="AMP-dependent synthetase/ligase" evidence="4">
    <location>
        <begin position="25"/>
        <end position="338"/>
    </location>
</feature>
<protein>
    <submittedName>
        <fullName evidence="6">Acetyl-CoA synthetase-like protein</fullName>
    </submittedName>
</protein>
<dbReference type="PANTHER" id="PTHR43439:SF2">
    <property type="entry name" value="ENZYME, PUTATIVE (JCVI)-RELATED"/>
    <property type="match status" value="1"/>
</dbReference>
<dbReference type="SUPFAM" id="SSF47336">
    <property type="entry name" value="ACP-like"/>
    <property type="match status" value="1"/>
</dbReference>
<dbReference type="InterPro" id="IPR042099">
    <property type="entry name" value="ANL_N_sf"/>
</dbReference>